<dbReference type="STRING" id="36745.CLSAP_31190"/>
<gene>
    <name evidence="1" type="ORF">Cspa_c33530</name>
</gene>
<dbReference type="Proteomes" id="UP000011728">
    <property type="component" value="Chromosome"/>
</dbReference>
<sequence length="30" mass="3431">MEVCVNIYNLFNFYVDIGKLLCYSIKAVGT</sequence>
<dbReference type="HOGENOM" id="CLU_3402891_0_0_9"/>
<evidence type="ECO:0000313" key="1">
    <source>
        <dbReference type="EMBL" id="AGF57114.1"/>
    </source>
</evidence>
<accession>M1MGR4</accession>
<dbReference type="AlphaFoldDB" id="M1MGR4"/>
<proteinExistence type="predicted"/>
<evidence type="ECO:0000313" key="2">
    <source>
        <dbReference type="Proteomes" id="UP000011728"/>
    </source>
</evidence>
<dbReference type="KEGG" id="csr:Cspa_c33530"/>
<name>M1MGR4_9CLOT</name>
<protein>
    <submittedName>
        <fullName evidence="1">Uncharacterized protein</fullName>
    </submittedName>
</protein>
<keyword evidence="2" id="KW-1185">Reference proteome</keyword>
<dbReference type="EMBL" id="CP004121">
    <property type="protein sequence ID" value="AGF57114.1"/>
    <property type="molecule type" value="Genomic_DNA"/>
</dbReference>
<organism evidence="1 2">
    <name type="scientific">Clostridium saccharoperbutylacetonicum N1-4(HMT)</name>
    <dbReference type="NCBI Taxonomy" id="931276"/>
    <lineage>
        <taxon>Bacteria</taxon>
        <taxon>Bacillati</taxon>
        <taxon>Bacillota</taxon>
        <taxon>Clostridia</taxon>
        <taxon>Eubacteriales</taxon>
        <taxon>Clostridiaceae</taxon>
        <taxon>Clostridium</taxon>
    </lineage>
</organism>
<reference evidence="1 2" key="1">
    <citation type="submission" date="2013-02" db="EMBL/GenBank/DDBJ databases">
        <title>Genome sequence of Clostridium saccharoperbutylacetonicum N1-4(HMT).</title>
        <authorList>
            <person name="Poehlein A."/>
            <person name="Daniel R."/>
        </authorList>
    </citation>
    <scope>NUCLEOTIDE SEQUENCE [LARGE SCALE GENOMIC DNA]</scope>
    <source>
        <strain evidence="2">N1-4(HMT)</strain>
    </source>
</reference>